<evidence type="ECO:0000313" key="3">
    <source>
        <dbReference type="EMBL" id="GJS92673.1"/>
    </source>
</evidence>
<feature type="domain" description="Apple" evidence="2">
    <location>
        <begin position="57"/>
        <end position="102"/>
    </location>
</feature>
<dbReference type="InterPro" id="IPR003609">
    <property type="entry name" value="Pan_app"/>
</dbReference>
<dbReference type="PANTHER" id="PTHR47976">
    <property type="entry name" value="G-TYPE LECTIN S-RECEPTOR-LIKE SERINE/THREONINE-PROTEIN KINASE SD2-5"/>
    <property type="match status" value="1"/>
</dbReference>
<feature type="non-terminal residue" evidence="3">
    <location>
        <position position="1"/>
    </location>
</feature>
<reference evidence="3" key="1">
    <citation type="journal article" date="2022" name="Int. J. Mol. Sci.">
        <title>Draft Genome of Tanacetum Coccineum: Genomic Comparison of Closely Related Tanacetum-Family Plants.</title>
        <authorList>
            <person name="Yamashiro T."/>
            <person name="Shiraishi A."/>
            <person name="Nakayama K."/>
            <person name="Satake H."/>
        </authorList>
    </citation>
    <scope>NUCLEOTIDE SEQUENCE</scope>
</reference>
<evidence type="ECO:0000259" key="2">
    <source>
        <dbReference type="Pfam" id="PF08276"/>
    </source>
</evidence>
<comment type="caution">
    <text evidence="3">The sequence shown here is derived from an EMBL/GenBank/DDBJ whole genome shotgun (WGS) entry which is preliminary data.</text>
</comment>
<dbReference type="EMBL" id="BQNB010011599">
    <property type="protein sequence ID" value="GJS92673.1"/>
    <property type="molecule type" value="Genomic_DNA"/>
</dbReference>
<keyword evidence="4" id="KW-1185">Reference proteome</keyword>
<dbReference type="InterPro" id="IPR051343">
    <property type="entry name" value="G-type_lectin_kinases/EP1-like"/>
</dbReference>
<gene>
    <name evidence="3" type="ORF">Tco_0799641</name>
</gene>
<reference evidence="3" key="2">
    <citation type="submission" date="2022-01" db="EMBL/GenBank/DDBJ databases">
        <authorList>
            <person name="Yamashiro T."/>
            <person name="Shiraishi A."/>
            <person name="Satake H."/>
            <person name="Nakayama K."/>
        </authorList>
    </citation>
    <scope>NUCLEOTIDE SEQUENCE</scope>
</reference>
<keyword evidence="1" id="KW-0732">Signal</keyword>
<dbReference type="Pfam" id="PF08276">
    <property type="entry name" value="PAN_2"/>
    <property type="match status" value="1"/>
</dbReference>
<dbReference type="PANTHER" id="PTHR47976:SF15">
    <property type="entry name" value="G-TYPE LECTIN S-RECEPTOR-LIKE SERINE_THREONINE-PROTEIN KINASE RLK1"/>
    <property type="match status" value="1"/>
</dbReference>
<evidence type="ECO:0000256" key="1">
    <source>
        <dbReference type="ARBA" id="ARBA00022729"/>
    </source>
</evidence>
<name>A0ABQ4ZV00_9ASTR</name>
<sequence>RGSRACGLNSVCSLNANRPTCECPRGFSLFDSNDPHGDCKPDFSPSCDEVYSEDQFDFIELRDIDWPGSDYASMNRTNKEDCTTSCLKDCFCAVAIYRDNQCWKKRLPLGNGKTDISLNVKAFVKYRKGNRLPLKGLCIWRPFNY</sequence>
<protein>
    <submittedName>
        <fullName evidence="3">Bulb-type lectin domain-containing protein</fullName>
    </submittedName>
</protein>
<proteinExistence type="predicted"/>
<accession>A0ABQ4ZV00</accession>
<evidence type="ECO:0000313" key="4">
    <source>
        <dbReference type="Proteomes" id="UP001151760"/>
    </source>
</evidence>
<dbReference type="Proteomes" id="UP001151760">
    <property type="component" value="Unassembled WGS sequence"/>
</dbReference>
<organism evidence="3 4">
    <name type="scientific">Tanacetum coccineum</name>
    <dbReference type="NCBI Taxonomy" id="301880"/>
    <lineage>
        <taxon>Eukaryota</taxon>
        <taxon>Viridiplantae</taxon>
        <taxon>Streptophyta</taxon>
        <taxon>Embryophyta</taxon>
        <taxon>Tracheophyta</taxon>
        <taxon>Spermatophyta</taxon>
        <taxon>Magnoliopsida</taxon>
        <taxon>eudicotyledons</taxon>
        <taxon>Gunneridae</taxon>
        <taxon>Pentapetalae</taxon>
        <taxon>asterids</taxon>
        <taxon>campanulids</taxon>
        <taxon>Asterales</taxon>
        <taxon>Asteraceae</taxon>
        <taxon>Asteroideae</taxon>
        <taxon>Anthemideae</taxon>
        <taxon>Anthemidinae</taxon>
        <taxon>Tanacetum</taxon>
    </lineage>
</organism>